<keyword evidence="7" id="KW-1185">Reference proteome</keyword>
<proteinExistence type="predicted"/>
<dbReference type="InterPro" id="IPR013087">
    <property type="entry name" value="Znf_C2H2_type"/>
</dbReference>
<feature type="domain" description="C2H2-type" evidence="5">
    <location>
        <begin position="146"/>
        <end position="168"/>
    </location>
</feature>
<dbReference type="PROSITE" id="PS00028">
    <property type="entry name" value="ZINC_FINGER_C2H2_1"/>
    <property type="match status" value="3"/>
</dbReference>
<feature type="domain" description="C2H2-type" evidence="5">
    <location>
        <begin position="237"/>
        <end position="259"/>
    </location>
</feature>
<dbReference type="Proteomes" id="UP000295070">
    <property type="component" value="Chromosome 4"/>
</dbReference>
<organism evidence="6 7">
    <name type="scientific">Perca flavescens</name>
    <name type="common">American yellow perch</name>
    <name type="synonym">Morone flavescens</name>
    <dbReference type="NCBI Taxonomy" id="8167"/>
    <lineage>
        <taxon>Eukaryota</taxon>
        <taxon>Metazoa</taxon>
        <taxon>Chordata</taxon>
        <taxon>Craniata</taxon>
        <taxon>Vertebrata</taxon>
        <taxon>Euteleostomi</taxon>
        <taxon>Actinopterygii</taxon>
        <taxon>Neopterygii</taxon>
        <taxon>Teleostei</taxon>
        <taxon>Neoteleostei</taxon>
        <taxon>Acanthomorphata</taxon>
        <taxon>Eupercaria</taxon>
        <taxon>Perciformes</taxon>
        <taxon>Percoidei</taxon>
        <taxon>Percidae</taxon>
        <taxon>Percinae</taxon>
        <taxon>Perca</taxon>
    </lineage>
</organism>
<feature type="compositionally biased region" description="Basic residues" evidence="4">
    <location>
        <begin position="481"/>
        <end position="491"/>
    </location>
</feature>
<evidence type="ECO:0000259" key="5">
    <source>
        <dbReference type="PROSITE" id="PS00028"/>
    </source>
</evidence>
<keyword evidence="3" id="KW-0862">Zinc</keyword>
<feature type="compositionally biased region" description="Basic residues" evidence="4">
    <location>
        <begin position="604"/>
        <end position="616"/>
    </location>
</feature>
<dbReference type="SMART" id="SM00355">
    <property type="entry name" value="ZnF_C2H2"/>
    <property type="match status" value="3"/>
</dbReference>
<feature type="compositionally biased region" description="Acidic residues" evidence="4">
    <location>
        <begin position="358"/>
        <end position="370"/>
    </location>
</feature>
<dbReference type="InterPro" id="IPR003604">
    <property type="entry name" value="Matrin/U1-like-C_Znf_C2H2"/>
</dbReference>
<dbReference type="PANTHER" id="PTHR46742">
    <property type="entry name" value="LYSINE-RICH COILED-COIL PROTEIN 1"/>
    <property type="match status" value="1"/>
</dbReference>
<feature type="region of interest" description="Disordered" evidence="4">
    <location>
        <begin position="432"/>
        <end position="636"/>
    </location>
</feature>
<dbReference type="InterPro" id="IPR036236">
    <property type="entry name" value="Znf_C2H2_sf"/>
</dbReference>
<dbReference type="Pfam" id="PF12171">
    <property type="entry name" value="zf-C2H2_jaz"/>
    <property type="match status" value="1"/>
</dbReference>
<accession>A0A484DGM7</accession>
<comment type="caution">
    <text evidence="6">The sequence shown here is derived from an EMBL/GenBank/DDBJ whole genome shotgun (WGS) entry which is preliminary data.</text>
</comment>
<dbReference type="InterPro" id="IPR022755">
    <property type="entry name" value="Znf_C2H2_jaz"/>
</dbReference>
<sequence length="636" mass="73075">MQAGFSFTANTNVTSLRKNQTVGQNMDGKSVCTPLLAKSDALNNTTSTPNAASVTDADKVINTKIDSTQVKGDTSEEELLKALLTDDYCHVCEAVLLFDSQRLSHYEGKKHAQRLKVYLQAKRGEKMNKESTAPQRIMTTNKDHFCELCNMVFSSHVVARSHYEGKVHAKNLRKQGIQPPVIDRYTEVRTLPSLTRDPDDADQKSAPKGSMEHLLDPTATTTTPSTEVDLKDPNKYCALCAASFNNPQMALQHYNGRKHQRNQARQELLKELGDDVQQADSLMCQMCSVQFNSVQMYQAHMQGNKHQIREKKVVDLCKSQQKDYNTFADELADYIQVQKVRGIIPKASQVLPLGDTQKEDEEEEEEEEEALNTGDIIQLNKPMPNLPPTSNPSHHPRPGCYYPVEGWRPPYEGPAWPSRGWDYSCPPPVLPGSDSPLFTSRPTKRRRHRKQSSSSSYTTSSSYSSSYSSSTSDSDDSEYRRRGKRRIRRSRKERDRKARHEDSDKEEKRRKRRRRERDNDSEERRREGSGESEQERRRKKRKNHGERRRREKKSREEDSEAEGGERVMDNLMPEDTMGNRKETDVHIQAERNVEHGEDGQDKHAKPKYRKEKKKTKEKVDTRTEEEKLWDDSILGC</sequence>
<feature type="compositionally biased region" description="Basic and acidic residues" evidence="4">
    <location>
        <begin position="492"/>
        <end position="507"/>
    </location>
</feature>
<feature type="compositionally biased region" description="Basic and acidic residues" evidence="4">
    <location>
        <begin position="617"/>
        <end position="630"/>
    </location>
</feature>
<feature type="compositionally biased region" description="Basic and acidic residues" evidence="4">
    <location>
        <begin position="196"/>
        <end position="215"/>
    </location>
</feature>
<evidence type="ECO:0000256" key="3">
    <source>
        <dbReference type="ARBA" id="ARBA00022833"/>
    </source>
</evidence>
<dbReference type="AlphaFoldDB" id="A0A484DGM7"/>
<dbReference type="STRING" id="8167.A0A484DGM7"/>
<dbReference type="Gene3D" id="3.30.160.60">
    <property type="entry name" value="Classic Zinc Finger"/>
    <property type="match status" value="4"/>
</dbReference>
<dbReference type="SUPFAM" id="SSF57667">
    <property type="entry name" value="beta-beta-alpha zinc fingers"/>
    <property type="match status" value="4"/>
</dbReference>
<evidence type="ECO:0000313" key="7">
    <source>
        <dbReference type="Proteomes" id="UP000295070"/>
    </source>
</evidence>
<dbReference type="EMBL" id="SCKG01000004">
    <property type="protein sequence ID" value="TDH14423.1"/>
    <property type="molecule type" value="Genomic_DNA"/>
</dbReference>
<dbReference type="GO" id="GO:0008270">
    <property type="term" value="F:zinc ion binding"/>
    <property type="evidence" value="ECO:0007669"/>
    <property type="project" value="UniProtKB-KW"/>
</dbReference>
<keyword evidence="2" id="KW-0863">Zinc-finger</keyword>
<dbReference type="PANTHER" id="PTHR46742:SF2">
    <property type="entry name" value="ZINC FINGER MATRIN-TYPE PROTEIN 1"/>
    <property type="match status" value="1"/>
</dbReference>
<evidence type="ECO:0000256" key="1">
    <source>
        <dbReference type="ARBA" id="ARBA00022723"/>
    </source>
</evidence>
<feature type="domain" description="C2H2-type" evidence="5">
    <location>
        <begin position="284"/>
        <end position="306"/>
    </location>
</feature>
<keyword evidence="1" id="KW-0479">Metal-binding</keyword>
<feature type="compositionally biased region" description="Basic residues" evidence="4">
    <location>
        <begin position="442"/>
        <end position="451"/>
    </location>
</feature>
<name>A0A484DGM7_PERFV</name>
<dbReference type="SMART" id="SM00451">
    <property type="entry name" value="ZnF_U1"/>
    <property type="match status" value="4"/>
</dbReference>
<feature type="compositionally biased region" description="Basic and acidic residues" evidence="4">
    <location>
        <begin position="577"/>
        <end position="603"/>
    </location>
</feature>
<evidence type="ECO:0000256" key="2">
    <source>
        <dbReference type="ARBA" id="ARBA00022771"/>
    </source>
</evidence>
<feature type="compositionally biased region" description="Basic residues" evidence="4">
    <location>
        <begin position="537"/>
        <end position="552"/>
    </location>
</feature>
<evidence type="ECO:0000313" key="6">
    <source>
        <dbReference type="EMBL" id="TDH14423.1"/>
    </source>
</evidence>
<evidence type="ECO:0000256" key="4">
    <source>
        <dbReference type="SAM" id="MobiDB-lite"/>
    </source>
</evidence>
<feature type="region of interest" description="Disordered" evidence="4">
    <location>
        <begin position="351"/>
        <end position="397"/>
    </location>
</feature>
<feature type="compositionally biased region" description="Low complexity" evidence="4">
    <location>
        <begin position="452"/>
        <end position="472"/>
    </location>
</feature>
<reference evidence="6 7" key="1">
    <citation type="submission" date="2019-01" db="EMBL/GenBank/DDBJ databases">
        <title>A chromosome-scale genome assembly of the yellow perch, Perca flavescens.</title>
        <authorList>
            <person name="Feron R."/>
            <person name="Morvezen R."/>
            <person name="Bestin A."/>
            <person name="Haffray P."/>
            <person name="Klopp C."/>
            <person name="Zahm M."/>
            <person name="Cabau C."/>
            <person name="Roques C."/>
            <person name="Donnadieu C."/>
            <person name="Bouchez O."/>
            <person name="Christie M."/>
            <person name="Larson W."/>
            <person name="Guiguen Y."/>
        </authorList>
    </citation>
    <scope>NUCLEOTIDE SEQUENCE [LARGE SCALE GENOMIC DNA]</scope>
    <source>
        <strain evidence="6">YP-PL-M2</strain>
        <tissue evidence="6">Blood</tissue>
    </source>
</reference>
<protein>
    <recommendedName>
        <fullName evidence="5">C2H2-type domain-containing protein</fullName>
    </recommendedName>
</protein>
<feature type="compositionally biased region" description="Basic and acidic residues" evidence="4">
    <location>
        <begin position="516"/>
        <end position="536"/>
    </location>
</feature>
<dbReference type="Pfam" id="PF12874">
    <property type="entry name" value="zf-met"/>
    <property type="match status" value="3"/>
</dbReference>
<dbReference type="GO" id="GO:0003676">
    <property type="term" value="F:nucleic acid binding"/>
    <property type="evidence" value="ECO:0007669"/>
    <property type="project" value="InterPro"/>
</dbReference>
<gene>
    <name evidence="6" type="ORF">EPR50_G00042760</name>
</gene>
<feature type="compositionally biased region" description="Low complexity" evidence="4">
    <location>
        <begin position="217"/>
        <end position="226"/>
    </location>
</feature>
<feature type="region of interest" description="Disordered" evidence="4">
    <location>
        <begin position="191"/>
        <end position="227"/>
    </location>
</feature>